<accession>A0A162T3K5</accession>
<dbReference type="RefSeq" id="XP_018284042.1">
    <property type="nucleotide sequence ID" value="XM_018442895.1"/>
</dbReference>
<gene>
    <name evidence="1" type="ORF">PHYBLDRAFT_73669</name>
</gene>
<sequence length="108" mass="12172">MSFVEYDPHLANPTQPFSKVLNFSGSFQVPENLQQSPFKISTGLLECEYIANLDNRFINSGYCWAIMGPVKAPDILTIMLFGSRNGLQHFGCKYLGQERILKIIVCLP</sequence>
<dbReference type="GeneID" id="29003801"/>
<protein>
    <submittedName>
        <fullName evidence="1">Uncharacterized protein</fullName>
    </submittedName>
</protein>
<evidence type="ECO:0000313" key="2">
    <source>
        <dbReference type="Proteomes" id="UP000077315"/>
    </source>
</evidence>
<dbReference type="EMBL" id="KV441006">
    <property type="protein sequence ID" value="OAD66002.1"/>
    <property type="molecule type" value="Genomic_DNA"/>
</dbReference>
<dbReference type="Proteomes" id="UP000077315">
    <property type="component" value="Unassembled WGS sequence"/>
</dbReference>
<proteinExistence type="predicted"/>
<dbReference type="InParanoid" id="A0A162T3K5"/>
<dbReference type="AlphaFoldDB" id="A0A162T3K5"/>
<keyword evidence="2" id="KW-1185">Reference proteome</keyword>
<name>A0A162T3K5_PHYB8</name>
<organism evidence="1 2">
    <name type="scientific">Phycomyces blakesleeanus (strain ATCC 8743b / DSM 1359 / FGSC 10004 / NBRC 33097 / NRRL 1555)</name>
    <dbReference type="NCBI Taxonomy" id="763407"/>
    <lineage>
        <taxon>Eukaryota</taxon>
        <taxon>Fungi</taxon>
        <taxon>Fungi incertae sedis</taxon>
        <taxon>Mucoromycota</taxon>
        <taxon>Mucoromycotina</taxon>
        <taxon>Mucoromycetes</taxon>
        <taxon>Mucorales</taxon>
        <taxon>Phycomycetaceae</taxon>
        <taxon>Phycomyces</taxon>
    </lineage>
</organism>
<dbReference type="VEuPathDB" id="FungiDB:PHYBLDRAFT_73669"/>
<evidence type="ECO:0000313" key="1">
    <source>
        <dbReference type="EMBL" id="OAD66002.1"/>
    </source>
</evidence>
<reference evidence="2" key="1">
    <citation type="submission" date="2015-06" db="EMBL/GenBank/DDBJ databases">
        <title>Expansion of signal transduction pathways in fungi by whole-genome duplication.</title>
        <authorList>
            <consortium name="DOE Joint Genome Institute"/>
            <person name="Corrochano L.M."/>
            <person name="Kuo A."/>
            <person name="Marcet-Houben M."/>
            <person name="Polaino S."/>
            <person name="Salamov A."/>
            <person name="Villalobos J.M."/>
            <person name="Alvarez M.I."/>
            <person name="Avalos J."/>
            <person name="Benito E.P."/>
            <person name="Benoit I."/>
            <person name="Burger G."/>
            <person name="Camino L.P."/>
            <person name="Canovas D."/>
            <person name="Cerda-Olmedo E."/>
            <person name="Cheng J.-F."/>
            <person name="Dominguez A."/>
            <person name="Elias M."/>
            <person name="Eslava A.P."/>
            <person name="Glaser F."/>
            <person name="Grimwood J."/>
            <person name="Gutierrez G."/>
            <person name="Heitman J."/>
            <person name="Henrissat B."/>
            <person name="Iturriaga E.A."/>
            <person name="Lang B.F."/>
            <person name="Lavin J.L."/>
            <person name="Lee S."/>
            <person name="Li W."/>
            <person name="Lindquist E."/>
            <person name="Lopez-Garcia S."/>
            <person name="Luque E.M."/>
            <person name="Marcos A.T."/>
            <person name="Martin J."/>
            <person name="McCluskey K."/>
            <person name="Medina H.R."/>
            <person name="Miralles-Duran A."/>
            <person name="Miyazaki A."/>
            <person name="Munoz-Torres E."/>
            <person name="Oguiza J.A."/>
            <person name="Ohm R."/>
            <person name="Olmedo M."/>
            <person name="Orejas M."/>
            <person name="Ortiz-Castellanos L."/>
            <person name="Pisabarro A.G."/>
            <person name="Rodriguez-Romero J."/>
            <person name="Ruiz-Herrera J."/>
            <person name="Ruiz-Vazquez R."/>
            <person name="Sanz C."/>
            <person name="Schackwitz W."/>
            <person name="Schmutz J."/>
            <person name="Shahriari M."/>
            <person name="Shelest E."/>
            <person name="Silva-Franco F."/>
            <person name="Soanes D."/>
            <person name="Syed K."/>
            <person name="Tagua V.G."/>
            <person name="Talbot N.J."/>
            <person name="Thon M."/>
            <person name="De vries R.P."/>
            <person name="Wiebenga A."/>
            <person name="Yadav J.S."/>
            <person name="Braun E.L."/>
            <person name="Baker S."/>
            <person name="Garre V."/>
            <person name="Horwitz B."/>
            <person name="Torres-Martinez S."/>
            <person name="Idnurm A."/>
            <person name="Herrera-Estrella A."/>
            <person name="Gabaldon T."/>
            <person name="Grigoriev I.V."/>
        </authorList>
    </citation>
    <scope>NUCLEOTIDE SEQUENCE [LARGE SCALE GENOMIC DNA]</scope>
    <source>
        <strain evidence="2">NRRL 1555(-)</strain>
    </source>
</reference>